<keyword evidence="1" id="KW-0812">Transmembrane</keyword>
<accession>A0A5S3N6J3</accession>
<proteinExistence type="predicted"/>
<gene>
    <name evidence="2" type="ORF">FDT66_07250</name>
</gene>
<protein>
    <submittedName>
        <fullName evidence="2">Uncharacterized protein</fullName>
    </submittedName>
</protein>
<dbReference type="AlphaFoldDB" id="A0A5S3N6J3"/>
<dbReference type="EMBL" id="VANR01000003">
    <property type="protein sequence ID" value="TMM30552.1"/>
    <property type="molecule type" value="Genomic_DNA"/>
</dbReference>
<evidence type="ECO:0000313" key="2">
    <source>
        <dbReference type="EMBL" id="TMM30552.1"/>
    </source>
</evidence>
<dbReference type="OrthoDB" id="1203178at2"/>
<name>A0A5S3N6J3_9FLAO</name>
<keyword evidence="1" id="KW-0472">Membrane</keyword>
<keyword evidence="1" id="KW-1133">Transmembrane helix</keyword>
<evidence type="ECO:0000256" key="1">
    <source>
        <dbReference type="SAM" id="Phobius"/>
    </source>
</evidence>
<feature type="transmembrane region" description="Helical" evidence="1">
    <location>
        <begin position="20"/>
        <end position="40"/>
    </location>
</feature>
<sequence length="59" mass="6429">MALQILPPDPIQTSETFLDLQLVMVITGLAIGVFAVLKITKLLSKIKIDKSAKKPSYTS</sequence>
<comment type="caution">
    <text evidence="2">The sequence shown here is derived from an EMBL/GenBank/DDBJ whole genome shotgun (WGS) entry which is preliminary data.</text>
</comment>
<dbReference type="Proteomes" id="UP000307140">
    <property type="component" value="Unassembled WGS sequence"/>
</dbReference>
<reference evidence="2 3" key="1">
    <citation type="submission" date="2019-05" db="EMBL/GenBank/DDBJ databases">
        <title>Polaribacter aestuariivivens sp. nov., isolated from a tidal flat.</title>
        <authorList>
            <person name="Yoon J.-H."/>
        </authorList>
    </citation>
    <scope>NUCLEOTIDE SEQUENCE [LARGE SCALE GENOMIC DNA]</scope>
    <source>
        <strain evidence="2 3">DBTF-3</strain>
    </source>
</reference>
<dbReference type="RefSeq" id="WP_138535502.1">
    <property type="nucleotide sequence ID" value="NZ_VANR01000003.1"/>
</dbReference>
<organism evidence="2 3">
    <name type="scientific">Polaribacter aestuariivivens</name>
    <dbReference type="NCBI Taxonomy" id="2304626"/>
    <lineage>
        <taxon>Bacteria</taxon>
        <taxon>Pseudomonadati</taxon>
        <taxon>Bacteroidota</taxon>
        <taxon>Flavobacteriia</taxon>
        <taxon>Flavobacteriales</taxon>
        <taxon>Flavobacteriaceae</taxon>
    </lineage>
</organism>
<keyword evidence="3" id="KW-1185">Reference proteome</keyword>
<evidence type="ECO:0000313" key="3">
    <source>
        <dbReference type="Proteomes" id="UP000307140"/>
    </source>
</evidence>